<name>A0AAP5M8H6_9CYAN</name>
<accession>A0AAP5M8H6</accession>
<dbReference type="InterPro" id="IPR011749">
    <property type="entry name" value="CHP02243"/>
</dbReference>
<organism evidence="1 2">
    <name type="scientific">Aetokthonos hydrillicola Thurmond2011</name>
    <dbReference type="NCBI Taxonomy" id="2712845"/>
    <lineage>
        <taxon>Bacteria</taxon>
        <taxon>Bacillati</taxon>
        <taxon>Cyanobacteriota</taxon>
        <taxon>Cyanophyceae</taxon>
        <taxon>Nostocales</taxon>
        <taxon>Hapalosiphonaceae</taxon>
        <taxon>Aetokthonos</taxon>
    </lineage>
</organism>
<gene>
    <name evidence="1" type="ORF">G7B40_009165</name>
</gene>
<evidence type="ECO:0000313" key="2">
    <source>
        <dbReference type="Proteomes" id="UP000667802"/>
    </source>
</evidence>
<sequence>MVTHYHCRNNQRRELIRTSKGANGQPLLNGIDYLEVSPDQKTLKLHFIHNLSTPSLTEENWVILRNDQAADISITSTSSFANILTLRINHPGDKVGNYKLRLISLQNESPPPEGFDPQLSTVEFSFRADELSEFDCLTTATDTGLQAQIPPIDYLAKDYASFRQLMLDRLNITMPNWRERNPADVGVMLVELLAYAGDRLSYYQDAVATEAYLGKARQRTSIRRHARLLDYPMHDGCNARVWVRLEVSQAGDGQKLLGASKKDLRPGAKLFTKREDKLPKQPTGEEYAGLLNKGVQIFETMHDITLYKSHNQIYFYTWDAEIFYLEAGAIHATLNNENNDLNLQVGDVLIFTQVLGFDSGEPAEADLTQRHVVRLTKVKPYQDPLYQKDLLEISWAAGDALPFHLWITNVVNDTVIKNISVAQGNVVLADHGCTITAELPLVPETGRYRPQLQFGPVTQQGYVQYRRQPFNPKATAKEALIWDMRHILPQIYLKELDPNSHWLPQRDLLNSDSFAREFVVETEDDGSAFLRFGDNESGKQPAPQTQFRVTYRIGNGSSGNVGSAAIQQIEPQFQTWITKVDNPIPAQGGTDPEAIAQVRLYAPQAFRTLKRAVTEDDYGAITKRFPTVREAVATRRWTGSWYTVFITVDREGGQPIDGKFKQKLTDFLEAYRLIGQDVKIDSPIFVGLDIGLKIQVAPDYFNSQVKEALQNTFSNRILPNRQLGFFHPDNLGFAQPVYLSQVITRAMEVAGVVSVTIQRFQRWGQSTADNIKAGKISLNRLEIARVDNDLRTPQNGKIEFEMEGGL</sequence>
<dbReference type="EMBL" id="JAALHA020000003">
    <property type="protein sequence ID" value="MDR9894737.1"/>
    <property type="molecule type" value="Genomic_DNA"/>
</dbReference>
<dbReference type="NCBIfam" id="TIGR02243">
    <property type="entry name" value="putative baseplate assembly protein"/>
    <property type="match status" value="1"/>
</dbReference>
<protein>
    <submittedName>
        <fullName evidence="1">Baseplate assembly protein</fullName>
    </submittedName>
</protein>
<dbReference type="RefSeq" id="WP_208339740.1">
    <property type="nucleotide sequence ID" value="NZ_CAWQFN010000563.1"/>
</dbReference>
<proteinExistence type="predicted"/>
<dbReference type="AlphaFoldDB" id="A0AAP5M8H6"/>
<evidence type="ECO:0000313" key="1">
    <source>
        <dbReference type="EMBL" id="MDR9894737.1"/>
    </source>
</evidence>
<reference evidence="2" key="1">
    <citation type="journal article" date="2021" name="Science">
        <title>Hunting the eagle killer: A cyanobacterial neurotoxin causes vacuolar myelinopathy.</title>
        <authorList>
            <person name="Breinlinger S."/>
            <person name="Phillips T.J."/>
            <person name="Haram B.N."/>
            <person name="Mares J."/>
            <person name="Martinez Yerena J.A."/>
            <person name="Hrouzek P."/>
            <person name="Sobotka R."/>
            <person name="Henderson W.M."/>
            <person name="Schmieder P."/>
            <person name="Williams S.M."/>
            <person name="Lauderdale J.D."/>
            <person name="Wilde H.D."/>
            <person name="Gerrin W."/>
            <person name="Kust A."/>
            <person name="Washington J.W."/>
            <person name="Wagner C."/>
            <person name="Geier B."/>
            <person name="Liebeke M."/>
            <person name="Enke H."/>
            <person name="Niedermeyer T.H.J."/>
            <person name="Wilde S.B."/>
        </authorList>
    </citation>
    <scope>NUCLEOTIDE SEQUENCE [LARGE SCALE GENOMIC DNA]</scope>
    <source>
        <strain evidence="2">Thurmond2011</strain>
    </source>
</reference>
<keyword evidence="2" id="KW-1185">Reference proteome</keyword>
<dbReference type="Proteomes" id="UP000667802">
    <property type="component" value="Unassembled WGS sequence"/>
</dbReference>
<comment type="caution">
    <text evidence="1">The sequence shown here is derived from an EMBL/GenBank/DDBJ whole genome shotgun (WGS) entry which is preliminary data.</text>
</comment>